<accession>A0ABU0MZG3</accession>
<protein>
    <submittedName>
        <fullName evidence="2">DNA-binding ferritin-like protein</fullName>
    </submittedName>
</protein>
<proteinExistence type="predicted"/>
<organism evidence="2 3">
    <name type="scientific">Paraclostridium ghonii</name>
    <dbReference type="NCBI Taxonomy" id="29358"/>
    <lineage>
        <taxon>Bacteria</taxon>
        <taxon>Bacillati</taxon>
        <taxon>Bacillota</taxon>
        <taxon>Clostridia</taxon>
        <taxon>Peptostreptococcales</taxon>
        <taxon>Peptostreptococcaceae</taxon>
        <taxon>Paraclostridium</taxon>
    </lineage>
</organism>
<comment type="caution">
    <text evidence="2">The sequence shown here is derived from an EMBL/GenBank/DDBJ whole genome shotgun (WGS) entry which is preliminary data.</text>
</comment>
<sequence>MINNINKNSYNTRINTKPFINNKELIKKEVKTSNEKTELFINRIKAEIEKASSIAIKIITEEKLDSYEEEFITNKYPNIKKLAQEAKEDAKELKSLIKNCNSDEEINDLISKAIDNIKTMGKKGLFSELEVKIKLAAIKDVENFSNKLKLQNQKIDIILKKIVTGEKLTLKDEKLLDEKFPNIKQLITELIKENKSLKNEIKNCLTNEDRQQMILNKIKDIESLFKNGMISSLEFKLNMFYIKNLEKQIRKEKNKLFWINPYVYLNTSSIVDNLTGILIIIVIIIGILKFI</sequence>
<dbReference type="EMBL" id="JAUSWG010000005">
    <property type="protein sequence ID" value="MDQ0556304.1"/>
    <property type="molecule type" value="Genomic_DNA"/>
</dbReference>
<dbReference type="RefSeq" id="WP_307505241.1">
    <property type="nucleotide sequence ID" value="NZ_BAAACE010000021.1"/>
</dbReference>
<feature type="transmembrane region" description="Helical" evidence="1">
    <location>
        <begin position="270"/>
        <end position="288"/>
    </location>
</feature>
<evidence type="ECO:0000313" key="2">
    <source>
        <dbReference type="EMBL" id="MDQ0556304.1"/>
    </source>
</evidence>
<gene>
    <name evidence="2" type="ORF">QOZ92_001418</name>
</gene>
<keyword evidence="1" id="KW-0472">Membrane</keyword>
<keyword evidence="1" id="KW-0812">Transmembrane</keyword>
<name>A0ABU0MZG3_9FIRM</name>
<dbReference type="Proteomes" id="UP001232584">
    <property type="component" value="Unassembled WGS sequence"/>
</dbReference>
<keyword evidence="3" id="KW-1185">Reference proteome</keyword>
<evidence type="ECO:0000313" key="3">
    <source>
        <dbReference type="Proteomes" id="UP001232584"/>
    </source>
</evidence>
<keyword evidence="1" id="KW-1133">Transmembrane helix</keyword>
<reference evidence="2 3" key="1">
    <citation type="submission" date="2023-07" db="EMBL/GenBank/DDBJ databases">
        <title>Genomic Encyclopedia of Type Strains, Phase IV (KMG-IV): sequencing the most valuable type-strain genomes for metagenomic binning, comparative biology and taxonomic classification.</title>
        <authorList>
            <person name="Goeker M."/>
        </authorList>
    </citation>
    <scope>NUCLEOTIDE SEQUENCE [LARGE SCALE GENOMIC DNA]</scope>
    <source>
        <strain evidence="2 3">DSM 15049</strain>
    </source>
</reference>
<evidence type="ECO:0000256" key="1">
    <source>
        <dbReference type="SAM" id="Phobius"/>
    </source>
</evidence>